<proteinExistence type="predicted"/>
<sequence>MEKHQYKLIEGIFSTAEAKTVLMSVITSKINYHNLNAFSEFVRNNKAVENTKNRVLELTTTREDIIKLIEDAEKMGMKLNIKSDITIELI</sequence>
<reference evidence="1 2" key="1">
    <citation type="submission" date="2024-09" db="EMBL/GenBank/DDBJ databases">
        <authorList>
            <person name="Sun Q."/>
            <person name="Mori K."/>
        </authorList>
    </citation>
    <scope>NUCLEOTIDE SEQUENCE [LARGE SCALE GENOMIC DNA]</scope>
    <source>
        <strain evidence="1 2">CECT 8460</strain>
    </source>
</reference>
<dbReference type="RefSeq" id="WP_379691229.1">
    <property type="nucleotide sequence ID" value="NZ_JBHMFB010000001.1"/>
</dbReference>
<accession>A0ABV5GA85</accession>
<protein>
    <submittedName>
        <fullName evidence="1">Uncharacterized protein</fullName>
    </submittedName>
</protein>
<comment type="caution">
    <text evidence="1">The sequence shown here is derived from an EMBL/GenBank/DDBJ whole genome shotgun (WGS) entry which is preliminary data.</text>
</comment>
<dbReference type="EMBL" id="JBHMFB010000001">
    <property type="protein sequence ID" value="MFB9088019.1"/>
    <property type="molecule type" value="Genomic_DNA"/>
</dbReference>
<evidence type="ECO:0000313" key="2">
    <source>
        <dbReference type="Proteomes" id="UP001589576"/>
    </source>
</evidence>
<evidence type="ECO:0000313" key="1">
    <source>
        <dbReference type="EMBL" id="MFB9088019.1"/>
    </source>
</evidence>
<dbReference type="Proteomes" id="UP001589576">
    <property type="component" value="Unassembled WGS sequence"/>
</dbReference>
<keyword evidence="2" id="KW-1185">Reference proteome</keyword>
<gene>
    <name evidence="1" type="ORF">ACFFUU_00235</name>
</gene>
<name>A0ABV5GA85_9FLAO</name>
<organism evidence="1 2">
    <name type="scientific">Flavobacterium paronense</name>
    <dbReference type="NCBI Taxonomy" id="1392775"/>
    <lineage>
        <taxon>Bacteria</taxon>
        <taxon>Pseudomonadati</taxon>
        <taxon>Bacteroidota</taxon>
        <taxon>Flavobacteriia</taxon>
        <taxon>Flavobacteriales</taxon>
        <taxon>Flavobacteriaceae</taxon>
        <taxon>Flavobacterium</taxon>
    </lineage>
</organism>